<dbReference type="Proteomes" id="UP000028824">
    <property type="component" value="Unassembled WGS sequence"/>
</dbReference>
<comment type="caution">
    <text evidence="2">The sequence shown here is derived from an EMBL/GenBank/DDBJ whole genome shotgun (WGS) entry which is preliminary data.</text>
</comment>
<feature type="domain" description="FAD-dependent urate hydroxylase HpyO/Asp monooxygenase CreE-like FAD/NAD(P)-binding" evidence="1">
    <location>
        <begin position="14"/>
        <end position="176"/>
    </location>
</feature>
<evidence type="ECO:0000313" key="3">
    <source>
        <dbReference type="Proteomes" id="UP000028824"/>
    </source>
</evidence>
<dbReference type="AlphaFoldDB" id="A0A086XWQ8"/>
<dbReference type="InterPro" id="IPR038732">
    <property type="entry name" value="HpyO/CreE_NAD-binding"/>
</dbReference>
<dbReference type="InterPro" id="IPR036188">
    <property type="entry name" value="FAD/NAD-bd_sf"/>
</dbReference>
<keyword evidence="3" id="KW-1185">Reference proteome</keyword>
<dbReference type="RefSeq" id="WP_036637338.1">
    <property type="nucleotide sequence ID" value="NZ_JFZB01000014.1"/>
</dbReference>
<dbReference type="STRING" id="1105367.CG50_01635"/>
<protein>
    <recommendedName>
        <fullName evidence="1">FAD-dependent urate hydroxylase HpyO/Asp monooxygenase CreE-like FAD/NAD(P)-binding domain-containing protein</fullName>
    </recommendedName>
</protein>
<dbReference type="PANTHER" id="PTHR40254">
    <property type="entry name" value="BLR0577 PROTEIN"/>
    <property type="match status" value="1"/>
</dbReference>
<dbReference type="EMBL" id="JFZB01000014">
    <property type="protein sequence ID" value="KFI26458.1"/>
    <property type="molecule type" value="Genomic_DNA"/>
</dbReference>
<dbReference type="PANTHER" id="PTHR40254:SF1">
    <property type="entry name" value="BLR0577 PROTEIN"/>
    <property type="match status" value="1"/>
</dbReference>
<dbReference type="InterPro" id="IPR052189">
    <property type="entry name" value="L-asp_N-monooxygenase_NS-form"/>
</dbReference>
<evidence type="ECO:0000259" key="1">
    <source>
        <dbReference type="Pfam" id="PF13454"/>
    </source>
</evidence>
<dbReference type="Pfam" id="PF13454">
    <property type="entry name" value="NAD_binding_9"/>
    <property type="match status" value="1"/>
</dbReference>
<proteinExistence type="predicted"/>
<sequence length="489" mass="51155">MRTAPPSAAPPVVAILGGGFTGASTAFHLLRAIGGQPVRIVVIEPRAGLGQGLAYSTRDPSHRINVPAARMTMDSADPQGLQSWLRAHPASLDTDPEARLPGGELFVRRRTVGDYVADTLGPALASGRIEHLRARAIRLGVAGPDPVHLNRGRRFEIGCDEGTVLVADLVVLALSHPPPGLPAALAPVAGSARLIADSTLGGDRLSGLARTAGQILIVGTGLTSADVIASLDRQGYRGRITALSRHGLRSRGHVFAHAASLADFATDPARSATPLLARIRRAVARDAAAGLPWQATLDAVRRDAPAIWAALPLAERARVLRHLRVWWDVHRFRIAPQPEAAIERRLAAGGLEIVRGRLVSAHEEAAGLRIGWRVPEGAALHERIFDAVVVTTGPAHGEALHRMPVLASAAEARLIRADPLRLGLDVADGCRALGRDGGAVPGLFVAGPLARGGVGELMGIPEVTRHAELVAARLAVALADRLSPAGQGA</sequence>
<evidence type="ECO:0000313" key="2">
    <source>
        <dbReference type="EMBL" id="KFI26458.1"/>
    </source>
</evidence>
<accession>A0A086XWQ8</accession>
<dbReference type="OrthoDB" id="101972at2"/>
<reference evidence="2 3" key="1">
    <citation type="submission" date="2014-03" db="EMBL/GenBank/DDBJ databases">
        <title>Genome of Paenirhodobacter enshiensis DW2-9.</title>
        <authorList>
            <person name="Wang D."/>
            <person name="Wang G."/>
        </authorList>
    </citation>
    <scope>NUCLEOTIDE SEQUENCE [LARGE SCALE GENOMIC DNA]</scope>
    <source>
        <strain evidence="2 3">DW2-9</strain>
    </source>
</reference>
<dbReference type="SUPFAM" id="SSF51905">
    <property type="entry name" value="FAD/NAD(P)-binding domain"/>
    <property type="match status" value="2"/>
</dbReference>
<name>A0A086XWQ8_9RHOB</name>
<dbReference type="eggNOG" id="COG4529">
    <property type="taxonomic scope" value="Bacteria"/>
</dbReference>
<organism evidence="2 3">
    <name type="scientific">Paenirhodobacter enshiensis</name>
    <dbReference type="NCBI Taxonomy" id="1105367"/>
    <lineage>
        <taxon>Bacteria</taxon>
        <taxon>Pseudomonadati</taxon>
        <taxon>Pseudomonadota</taxon>
        <taxon>Alphaproteobacteria</taxon>
        <taxon>Rhodobacterales</taxon>
        <taxon>Rhodobacter group</taxon>
        <taxon>Paenirhodobacter</taxon>
    </lineage>
</organism>
<dbReference type="Gene3D" id="3.50.50.60">
    <property type="entry name" value="FAD/NAD(P)-binding domain"/>
    <property type="match status" value="1"/>
</dbReference>
<gene>
    <name evidence="2" type="ORF">CG50_01635</name>
</gene>